<sequence length="323" mass="36287">MNFLSYALPHLLQSKQECFCLLLKYKFKNSSSYWINKSSKMTVLTKPSLTIKKIPLIEDSHCDGEIIEMQPAGPRKRHHSLGAILCMGITVFLLVLMGVITALQIYEQVNSDVTQRNRIQGFCSIPLNGDMEMMESHRMPLHWKTANLGTTIQVVSVTEDDDPDHLMDMLREVFDIDIEQSVEKISVFNNGHPVSFLHDFEANITGIVDSNRCFMMDMDPGVVVSPGELAAGLAAGADFDVSRVRTPLRALLPPRPAPRHLAQLCTDKPIYPLTRDVAVVIRKRAADAPPHDYMHFAGNGVQEIEISNLAELLQYEQDNKRTD</sequence>
<protein>
    <recommendedName>
        <fullName evidence="1">Integral membrane protein 2</fullName>
    </recommendedName>
</protein>
<dbReference type="InterPro" id="IPR040145">
    <property type="entry name" value="ITM2"/>
</dbReference>
<keyword evidence="1" id="KW-0812">Transmembrane</keyword>
<keyword evidence="1" id="KW-1133">Transmembrane helix</keyword>
<keyword evidence="1" id="KW-0472">Membrane</keyword>
<evidence type="ECO:0000313" key="3">
    <source>
        <dbReference type="RefSeq" id="XP_050559260.1"/>
    </source>
</evidence>
<evidence type="ECO:0000256" key="1">
    <source>
        <dbReference type="RuleBase" id="RU367061"/>
    </source>
</evidence>
<dbReference type="GO" id="GO:0005794">
    <property type="term" value="C:Golgi apparatus"/>
    <property type="evidence" value="ECO:0007669"/>
    <property type="project" value="TreeGrafter"/>
</dbReference>
<dbReference type="GeneID" id="126912209"/>
<keyword evidence="1" id="KW-0735">Signal-anchor</keyword>
<dbReference type="AlphaFoldDB" id="A0A9R0F2B7"/>
<feature type="transmembrane region" description="Helical" evidence="1">
    <location>
        <begin position="81"/>
        <end position="106"/>
    </location>
</feature>
<dbReference type="GO" id="GO:0001540">
    <property type="term" value="F:amyloid-beta binding"/>
    <property type="evidence" value="ECO:0007669"/>
    <property type="project" value="TreeGrafter"/>
</dbReference>
<dbReference type="Proteomes" id="UP000829999">
    <property type="component" value="Chromosome 1"/>
</dbReference>
<name>A0A9R0F2B7_SPOFR</name>
<reference evidence="3" key="1">
    <citation type="submission" date="2025-08" db="UniProtKB">
        <authorList>
            <consortium name="RefSeq"/>
        </authorList>
    </citation>
    <scope>IDENTIFICATION</scope>
    <source>
        <tissue evidence="3">Whole larval tissue</tissue>
    </source>
</reference>
<keyword evidence="1" id="KW-1003">Cell membrane</keyword>
<comment type="similarity">
    <text evidence="1">Belongs to the ITM2 family.</text>
</comment>
<dbReference type="PANTHER" id="PTHR10962">
    <property type="entry name" value="INTEGRAL TRANSMEMBRANE PROTEIN 2"/>
    <property type="match status" value="1"/>
</dbReference>
<evidence type="ECO:0000313" key="2">
    <source>
        <dbReference type="Proteomes" id="UP000829999"/>
    </source>
</evidence>
<proteinExistence type="inferred from homology"/>
<dbReference type="GO" id="GO:0042985">
    <property type="term" value="P:negative regulation of amyloid precursor protein biosynthetic process"/>
    <property type="evidence" value="ECO:0007669"/>
    <property type="project" value="TreeGrafter"/>
</dbReference>
<accession>A0A9R0F2B7</accession>
<dbReference type="OrthoDB" id="9982095at2759"/>
<dbReference type="GO" id="GO:0070062">
    <property type="term" value="C:extracellular exosome"/>
    <property type="evidence" value="ECO:0007669"/>
    <property type="project" value="TreeGrafter"/>
</dbReference>
<dbReference type="RefSeq" id="XP_050559260.1">
    <property type="nucleotide sequence ID" value="XM_050703303.1"/>
</dbReference>
<keyword evidence="2" id="KW-1185">Reference proteome</keyword>
<gene>
    <name evidence="3" type="primary">LOC126912209</name>
</gene>
<dbReference type="GO" id="GO:0005886">
    <property type="term" value="C:plasma membrane"/>
    <property type="evidence" value="ECO:0007669"/>
    <property type="project" value="UniProtKB-UniRule"/>
</dbReference>
<dbReference type="PANTHER" id="PTHR10962:SF1">
    <property type="entry name" value="INTEGRAL MEMBRANE PROTEIN 2"/>
    <property type="match status" value="1"/>
</dbReference>
<comment type="subcellular location">
    <subcellularLocation>
        <location evidence="1">Membrane</location>
        <topology evidence="1">Single-pass type II membrane protein</topology>
    </subcellularLocation>
</comment>
<organism evidence="2 3">
    <name type="scientific">Spodoptera frugiperda</name>
    <name type="common">Fall armyworm</name>
    <dbReference type="NCBI Taxonomy" id="7108"/>
    <lineage>
        <taxon>Eukaryota</taxon>
        <taxon>Metazoa</taxon>
        <taxon>Ecdysozoa</taxon>
        <taxon>Arthropoda</taxon>
        <taxon>Hexapoda</taxon>
        <taxon>Insecta</taxon>
        <taxon>Pterygota</taxon>
        <taxon>Neoptera</taxon>
        <taxon>Endopterygota</taxon>
        <taxon>Lepidoptera</taxon>
        <taxon>Glossata</taxon>
        <taxon>Ditrysia</taxon>
        <taxon>Noctuoidea</taxon>
        <taxon>Noctuidae</taxon>
        <taxon>Amphipyrinae</taxon>
        <taxon>Spodoptera</taxon>
    </lineage>
</organism>